<evidence type="ECO:0000256" key="6">
    <source>
        <dbReference type="SAM" id="SignalP"/>
    </source>
</evidence>
<evidence type="ECO:0000256" key="5">
    <source>
        <dbReference type="SAM" id="Coils"/>
    </source>
</evidence>
<evidence type="ECO:0000256" key="3">
    <source>
        <dbReference type="ARBA" id="ARBA00022448"/>
    </source>
</evidence>
<organism evidence="8 9">
    <name type="scientific">Jiangella alba</name>
    <dbReference type="NCBI Taxonomy" id="561176"/>
    <lineage>
        <taxon>Bacteria</taxon>
        <taxon>Bacillati</taxon>
        <taxon>Actinomycetota</taxon>
        <taxon>Actinomycetes</taxon>
        <taxon>Jiangellales</taxon>
        <taxon>Jiangellaceae</taxon>
        <taxon>Jiangella</taxon>
    </lineage>
</organism>
<name>A0A1H5KSE6_9ACTN</name>
<dbReference type="EMBL" id="FNUC01000003">
    <property type="protein sequence ID" value="SEE67554.1"/>
    <property type="molecule type" value="Genomic_DNA"/>
</dbReference>
<dbReference type="RefSeq" id="WP_069112813.1">
    <property type="nucleotide sequence ID" value="NZ_FNUC01000003.1"/>
</dbReference>
<dbReference type="PANTHER" id="PTHR30532:SF24">
    <property type="entry name" value="FERRIC ENTEROBACTIN-BINDING PERIPLASMIC PROTEIN FEPB"/>
    <property type="match status" value="1"/>
</dbReference>
<evidence type="ECO:0000256" key="1">
    <source>
        <dbReference type="ARBA" id="ARBA00004196"/>
    </source>
</evidence>
<feature type="signal peptide" evidence="6">
    <location>
        <begin position="1"/>
        <end position="23"/>
    </location>
</feature>
<keyword evidence="4 6" id="KW-0732">Signal</keyword>
<evidence type="ECO:0000313" key="8">
    <source>
        <dbReference type="EMBL" id="SEE67554.1"/>
    </source>
</evidence>
<dbReference type="Proteomes" id="UP000181980">
    <property type="component" value="Unassembled WGS sequence"/>
</dbReference>
<accession>A0A1H5KSE6</accession>
<comment type="subcellular location">
    <subcellularLocation>
        <location evidence="1">Cell envelope</location>
    </subcellularLocation>
</comment>
<evidence type="ECO:0000256" key="4">
    <source>
        <dbReference type="ARBA" id="ARBA00022729"/>
    </source>
</evidence>
<feature type="domain" description="Fe/B12 periplasmic-binding" evidence="7">
    <location>
        <begin position="59"/>
        <end position="329"/>
    </location>
</feature>
<reference evidence="9" key="1">
    <citation type="submission" date="2016-10" db="EMBL/GenBank/DDBJ databases">
        <authorList>
            <person name="Varghese N."/>
            <person name="Submissions S."/>
        </authorList>
    </citation>
    <scope>NUCLEOTIDE SEQUENCE [LARGE SCALE GENOMIC DNA]</scope>
    <source>
        <strain evidence="9">DSM 45237</strain>
    </source>
</reference>
<feature type="chain" id="PRO_5039362748" evidence="6">
    <location>
        <begin position="24"/>
        <end position="330"/>
    </location>
</feature>
<dbReference type="PROSITE" id="PS50983">
    <property type="entry name" value="FE_B12_PBP"/>
    <property type="match status" value="1"/>
</dbReference>
<comment type="similarity">
    <text evidence="2">Belongs to the bacterial solute-binding protein 8 family.</text>
</comment>
<dbReference type="InterPro" id="IPR051313">
    <property type="entry name" value="Bact_iron-sidero_bind"/>
</dbReference>
<keyword evidence="5" id="KW-0175">Coiled coil</keyword>
<dbReference type="InterPro" id="IPR002491">
    <property type="entry name" value="ABC_transptr_periplasmic_BD"/>
</dbReference>
<evidence type="ECO:0000256" key="2">
    <source>
        <dbReference type="ARBA" id="ARBA00008814"/>
    </source>
</evidence>
<dbReference type="AlphaFoldDB" id="A0A1H5KSE6"/>
<evidence type="ECO:0000259" key="7">
    <source>
        <dbReference type="PROSITE" id="PS50983"/>
    </source>
</evidence>
<dbReference type="InterPro" id="IPR006311">
    <property type="entry name" value="TAT_signal"/>
</dbReference>
<dbReference type="Pfam" id="PF01497">
    <property type="entry name" value="Peripla_BP_2"/>
    <property type="match status" value="1"/>
</dbReference>
<dbReference type="PANTHER" id="PTHR30532">
    <property type="entry name" value="IRON III DICITRATE-BINDING PERIPLASMIC PROTEIN"/>
    <property type="match status" value="1"/>
</dbReference>
<dbReference type="GO" id="GO:1901678">
    <property type="term" value="P:iron coordination entity transport"/>
    <property type="evidence" value="ECO:0007669"/>
    <property type="project" value="UniProtKB-ARBA"/>
</dbReference>
<dbReference type="SUPFAM" id="SSF53807">
    <property type="entry name" value="Helical backbone' metal receptor"/>
    <property type="match status" value="1"/>
</dbReference>
<proteinExistence type="inferred from homology"/>
<feature type="coiled-coil region" evidence="5">
    <location>
        <begin position="166"/>
        <end position="193"/>
    </location>
</feature>
<sequence>MPKSLTISRRSALTVLGAGAALAVLPGCGGGSSREESGETRSVTGALGTIEVPVSPRRVVSVGQYRDTDAAVALGVVPVFSPDLSQFIDGGVAPWVLPELGGDELNIADVNELPYEAIAELGPDLILATDRQRLADEYDQLSQIAPTLSWAEGYNQDDWTTTTTRVGEALGRADEAQRQLRQTNDAIAAAIDAHPQLAGLTFTLGPVTADGAVNTINSTADASAEFLAQLGMELSPAVTGLPSSGIPGRAVISPEELELLDADVLLLTFNTPAARATLEANELFQRVPAVRDGRYVALDLPTALAIGFPSALSIRYGLEQVLPKVAAALA</sequence>
<dbReference type="STRING" id="561176.SAMN04488561_2221"/>
<evidence type="ECO:0000313" key="9">
    <source>
        <dbReference type="Proteomes" id="UP000181980"/>
    </source>
</evidence>
<dbReference type="GO" id="GO:0030288">
    <property type="term" value="C:outer membrane-bounded periplasmic space"/>
    <property type="evidence" value="ECO:0007669"/>
    <property type="project" value="TreeGrafter"/>
</dbReference>
<keyword evidence="3" id="KW-0813">Transport</keyword>
<dbReference type="PROSITE" id="PS51318">
    <property type="entry name" value="TAT"/>
    <property type="match status" value="1"/>
</dbReference>
<protein>
    <submittedName>
        <fullName evidence="8">Iron complex transport system substrate-binding protein</fullName>
    </submittedName>
</protein>
<keyword evidence="9" id="KW-1185">Reference proteome</keyword>
<dbReference type="Gene3D" id="3.40.50.1980">
    <property type="entry name" value="Nitrogenase molybdenum iron protein domain"/>
    <property type="match status" value="2"/>
</dbReference>
<gene>
    <name evidence="8" type="ORF">SAMN04488561_2221</name>
</gene>